<name>A0AAU8NE46_9BACL</name>
<dbReference type="GO" id="GO:0019354">
    <property type="term" value="P:siroheme biosynthetic process"/>
    <property type="evidence" value="ECO:0007669"/>
    <property type="project" value="InterPro"/>
</dbReference>
<dbReference type="RefSeq" id="WP_366292457.1">
    <property type="nucleotide sequence ID" value="NZ_CP159992.1"/>
</dbReference>
<dbReference type="InterPro" id="IPR014776">
    <property type="entry name" value="4pyrrole_Mease_sub2"/>
</dbReference>
<reference evidence="11" key="1">
    <citation type="submission" date="2024-05" db="EMBL/GenBank/DDBJ databases">
        <title>Draft genome assemblies of 36 bacteria isolated from hibernating arctic ground squirrels.</title>
        <authorList>
            <person name="McKee H."/>
            <person name="Mullen L."/>
            <person name="Drown D.M."/>
            <person name="Duddleston K.N."/>
        </authorList>
    </citation>
    <scope>NUCLEOTIDE SEQUENCE</scope>
    <source>
        <strain evidence="11">AN1007</strain>
    </source>
</reference>
<dbReference type="InterPro" id="IPR035996">
    <property type="entry name" value="4pyrrol_Methylase_sf"/>
</dbReference>
<dbReference type="EC" id="2.1.1.107" evidence="2"/>
<dbReference type="Gene3D" id="3.30.950.10">
    <property type="entry name" value="Methyltransferase, Cobalt-precorrin-4 Transmethylase, Domain 2"/>
    <property type="match status" value="1"/>
</dbReference>
<evidence type="ECO:0000256" key="7">
    <source>
        <dbReference type="ARBA" id="ARBA00023244"/>
    </source>
</evidence>
<feature type="domain" description="Tetrapyrrole methylase" evidence="10">
    <location>
        <begin position="40"/>
        <end position="251"/>
    </location>
</feature>
<evidence type="ECO:0000256" key="9">
    <source>
        <dbReference type="RuleBase" id="RU003960"/>
    </source>
</evidence>
<evidence type="ECO:0000256" key="3">
    <source>
        <dbReference type="ARBA" id="ARBA00018323"/>
    </source>
</evidence>
<comment type="similarity">
    <text evidence="1 9">Belongs to the precorrin methyltransferase family.</text>
</comment>
<protein>
    <recommendedName>
        <fullName evidence="3">Uroporphyrinogen-III C-methyltransferase</fullName>
        <ecNumber evidence="2">2.1.1.107</ecNumber>
    </recommendedName>
    <alternativeName>
        <fullName evidence="8">Uroporphyrinogen III methylase</fullName>
    </alternativeName>
</protein>
<dbReference type="NCBIfam" id="TIGR01469">
    <property type="entry name" value="cobA_cysG_Cterm"/>
    <property type="match status" value="1"/>
</dbReference>
<dbReference type="CDD" id="cd11642">
    <property type="entry name" value="SUMT"/>
    <property type="match status" value="1"/>
</dbReference>
<dbReference type="AlphaFoldDB" id="A0AAU8NE46"/>
<keyword evidence="4 9" id="KW-0489">Methyltransferase</keyword>
<evidence type="ECO:0000259" key="10">
    <source>
        <dbReference type="Pfam" id="PF00590"/>
    </source>
</evidence>
<dbReference type="Gene3D" id="3.40.1010.10">
    <property type="entry name" value="Cobalt-precorrin-4 Transmethylase, Domain 1"/>
    <property type="match status" value="1"/>
</dbReference>
<evidence type="ECO:0000313" key="11">
    <source>
        <dbReference type="EMBL" id="XCP94787.1"/>
    </source>
</evidence>
<proteinExistence type="inferred from homology"/>
<dbReference type="FunFam" id="3.30.950.10:FF:000001">
    <property type="entry name" value="Siroheme synthase"/>
    <property type="match status" value="1"/>
</dbReference>
<evidence type="ECO:0000256" key="8">
    <source>
        <dbReference type="ARBA" id="ARBA00079776"/>
    </source>
</evidence>
<dbReference type="InterPro" id="IPR050161">
    <property type="entry name" value="Siro_Cobalamin_biosynth"/>
</dbReference>
<dbReference type="PANTHER" id="PTHR45790">
    <property type="entry name" value="SIROHEME SYNTHASE-RELATED"/>
    <property type="match status" value="1"/>
</dbReference>
<keyword evidence="6" id="KW-0949">S-adenosyl-L-methionine</keyword>
<dbReference type="Pfam" id="PF00590">
    <property type="entry name" value="TP_methylase"/>
    <property type="match status" value="1"/>
</dbReference>
<gene>
    <name evidence="11" type="primary">cobA</name>
    <name evidence="11" type="ORF">ABXS70_27430</name>
</gene>
<evidence type="ECO:0000256" key="1">
    <source>
        <dbReference type="ARBA" id="ARBA00005879"/>
    </source>
</evidence>
<dbReference type="GO" id="GO:0032259">
    <property type="term" value="P:methylation"/>
    <property type="evidence" value="ECO:0007669"/>
    <property type="project" value="UniProtKB-KW"/>
</dbReference>
<evidence type="ECO:0000256" key="2">
    <source>
        <dbReference type="ARBA" id="ARBA00012162"/>
    </source>
</evidence>
<dbReference type="SUPFAM" id="SSF53790">
    <property type="entry name" value="Tetrapyrrole methylase"/>
    <property type="match status" value="1"/>
</dbReference>
<dbReference type="EMBL" id="CP159992">
    <property type="protein sequence ID" value="XCP94787.1"/>
    <property type="molecule type" value="Genomic_DNA"/>
</dbReference>
<dbReference type="FunFam" id="3.40.1010.10:FF:000001">
    <property type="entry name" value="Siroheme synthase"/>
    <property type="match status" value="1"/>
</dbReference>
<keyword evidence="7" id="KW-0627">Porphyrin biosynthesis</keyword>
<dbReference type="NCBIfam" id="NF004790">
    <property type="entry name" value="PRK06136.1"/>
    <property type="match status" value="1"/>
</dbReference>
<keyword evidence="5 9" id="KW-0808">Transferase</keyword>
<dbReference type="InterPro" id="IPR003043">
    <property type="entry name" value="Uropor_MeTrfase_CS"/>
</dbReference>
<dbReference type="PROSITE" id="PS00840">
    <property type="entry name" value="SUMT_2"/>
    <property type="match status" value="1"/>
</dbReference>
<evidence type="ECO:0000256" key="4">
    <source>
        <dbReference type="ARBA" id="ARBA00022603"/>
    </source>
</evidence>
<dbReference type="InterPro" id="IPR006366">
    <property type="entry name" value="CobA/CysG_C"/>
</dbReference>
<dbReference type="PROSITE" id="PS00839">
    <property type="entry name" value="SUMT_1"/>
    <property type="match status" value="1"/>
</dbReference>
<organism evidence="11">
    <name type="scientific">Paenibacillus sp. AN1007</name>
    <dbReference type="NCBI Taxonomy" id="3151385"/>
    <lineage>
        <taxon>Bacteria</taxon>
        <taxon>Bacillati</taxon>
        <taxon>Bacillota</taxon>
        <taxon>Bacilli</taxon>
        <taxon>Bacillales</taxon>
        <taxon>Paenibacillaceae</taxon>
        <taxon>Paenibacillus</taxon>
    </lineage>
</organism>
<dbReference type="GO" id="GO:0004851">
    <property type="term" value="F:uroporphyrin-III C-methyltransferase activity"/>
    <property type="evidence" value="ECO:0007669"/>
    <property type="project" value="UniProtKB-EC"/>
</dbReference>
<dbReference type="PANTHER" id="PTHR45790:SF3">
    <property type="entry name" value="S-ADENOSYL-L-METHIONINE-DEPENDENT UROPORPHYRINOGEN III METHYLTRANSFERASE, CHLOROPLASTIC"/>
    <property type="match status" value="1"/>
</dbReference>
<evidence type="ECO:0000256" key="5">
    <source>
        <dbReference type="ARBA" id="ARBA00022679"/>
    </source>
</evidence>
<evidence type="ECO:0000256" key="6">
    <source>
        <dbReference type="ARBA" id="ARBA00022691"/>
    </source>
</evidence>
<accession>A0AAU8NE46</accession>
<dbReference type="InterPro" id="IPR014777">
    <property type="entry name" value="4pyrrole_Mease_sub1"/>
</dbReference>
<sequence>MDFVKPAEVLQSMVDIGEHKTKMNRTQTLTSGDTVMSRGMVSIIGAGPGDPELITVKALKRIQAADVIMYDRLVTDELLAEVRVNALRIYCGKAPGLHSMSQEMIGRMLASHAAEGKRVVRLKGGDPFIFGRGGEEALVLAESGVPYEIIPGITSAVGASASSLIPLTHRGVASSFACVTGTGSDGCISTVRWDLLAHSVDTLVIYMGISQLPLIQQELFRHGKAGNTPAALIERGTTSEERIVTGTLAELQTLAAVHRICNPALIIIGESVLIREQLLQMQRAASASMTG</sequence>
<dbReference type="InterPro" id="IPR000878">
    <property type="entry name" value="4pyrrol_Mease"/>
</dbReference>